<dbReference type="EMBL" id="CM026422">
    <property type="protein sequence ID" value="KAG0585873.1"/>
    <property type="molecule type" value="Genomic_DNA"/>
</dbReference>
<dbReference type="CDD" id="cd01651">
    <property type="entry name" value="RT_G2_intron"/>
    <property type="match status" value="1"/>
</dbReference>
<reference evidence="1" key="1">
    <citation type="submission" date="2020-06" db="EMBL/GenBank/DDBJ databases">
        <title>WGS assembly of Ceratodon purpureus strain R40.</title>
        <authorList>
            <person name="Carey S.B."/>
            <person name="Jenkins J."/>
            <person name="Shu S."/>
            <person name="Lovell J.T."/>
            <person name="Sreedasyam A."/>
            <person name="Maumus F."/>
            <person name="Tiley G.P."/>
            <person name="Fernandez-Pozo N."/>
            <person name="Barry K."/>
            <person name="Chen C."/>
            <person name="Wang M."/>
            <person name="Lipzen A."/>
            <person name="Daum C."/>
            <person name="Saski C.A."/>
            <person name="Payton A.C."/>
            <person name="Mcbreen J.C."/>
            <person name="Conrad R.E."/>
            <person name="Kollar L.M."/>
            <person name="Olsson S."/>
            <person name="Huttunen S."/>
            <person name="Landis J.B."/>
            <person name="Wickett N.J."/>
            <person name="Johnson M.G."/>
            <person name="Rensing S.A."/>
            <person name="Grimwood J."/>
            <person name="Schmutz J."/>
            <person name="Mcdaniel S.F."/>
        </authorList>
    </citation>
    <scope>NUCLEOTIDE SEQUENCE</scope>
    <source>
        <strain evidence="1">R40</strain>
    </source>
</reference>
<dbReference type="PANTHER" id="PTHR33642">
    <property type="entry name" value="COX1/OXI3 INTRON 1 PROTEIN-RELATED"/>
    <property type="match status" value="1"/>
</dbReference>
<evidence type="ECO:0000313" key="2">
    <source>
        <dbReference type="Proteomes" id="UP000822688"/>
    </source>
</evidence>
<name>A0A8T0IU29_CERPU</name>
<dbReference type="InterPro" id="IPR043502">
    <property type="entry name" value="DNA/RNA_pol_sf"/>
</dbReference>
<protein>
    <recommendedName>
        <fullName evidence="3">Reverse transcriptase domain-containing protein</fullName>
    </recommendedName>
</protein>
<dbReference type="GO" id="GO:0003964">
    <property type="term" value="F:RNA-directed DNA polymerase activity"/>
    <property type="evidence" value="ECO:0007669"/>
    <property type="project" value="TreeGrafter"/>
</dbReference>
<comment type="caution">
    <text evidence="1">The sequence shown here is derived from an EMBL/GenBank/DDBJ whole genome shotgun (WGS) entry which is preliminary data.</text>
</comment>
<dbReference type="GO" id="GO:0090615">
    <property type="term" value="P:mitochondrial mRNA processing"/>
    <property type="evidence" value="ECO:0007669"/>
    <property type="project" value="TreeGrafter"/>
</dbReference>
<dbReference type="PANTHER" id="PTHR33642:SF3">
    <property type="entry name" value="NUCLEAR INTRON MATURASE 4, MITOCHONDRIAL"/>
    <property type="match status" value="1"/>
</dbReference>
<dbReference type="GO" id="GO:0005739">
    <property type="term" value="C:mitochondrion"/>
    <property type="evidence" value="ECO:0007669"/>
    <property type="project" value="TreeGrafter"/>
</dbReference>
<evidence type="ECO:0000313" key="1">
    <source>
        <dbReference type="EMBL" id="KAG0585873.1"/>
    </source>
</evidence>
<dbReference type="EMBL" id="CM026422">
    <property type="protein sequence ID" value="KAG0585872.1"/>
    <property type="molecule type" value="Genomic_DNA"/>
</dbReference>
<gene>
    <name evidence="1" type="ORF">KC19_2G045900</name>
</gene>
<dbReference type="AlphaFoldDB" id="A0A8T0IU29"/>
<evidence type="ECO:0008006" key="3">
    <source>
        <dbReference type="Google" id="ProtNLM"/>
    </source>
</evidence>
<dbReference type="GO" id="GO:0006315">
    <property type="term" value="P:homing of group II introns"/>
    <property type="evidence" value="ECO:0007669"/>
    <property type="project" value="TreeGrafter"/>
</dbReference>
<dbReference type="SUPFAM" id="SSF56672">
    <property type="entry name" value="DNA/RNA polymerases"/>
    <property type="match status" value="1"/>
</dbReference>
<accession>A0A8T0IU29</accession>
<sequence length="395" mass="46566">MHRLVRRLSRGWVFSSYQQLVATTASHLWEARPGLAQKNQFVRIVSDSRFGFLSQPTDRQARSSVSFGSNEDLFVEELHRIFDDNKRDPELVNHNLYKLLLEENMIRLAHKNLVVAAGHEKNFYERRKLVREISRELVDEKFQFEVIPKPTNEEGAKFIYTPPPFRDKVVVEAMRMVLEKVYEPVFLDCSHGFRPSRSRHTALMSVRRELRHHKYAFVGRLDSQDLDHHVLAKFLEQKIGDKRFIRLIWKALKAGHGNRKHHIWTVKNAWDGKQEAMTLSTLFSNIYLHSLDSWVRDSKQKFDTGPIPRTMDPQVSNLTHRITRLEREGELARAKVLSARKAQLARSERQSSLTSFRQLFYVRFGDELMFSFDASKEEILNFKKELEDFLRQDKM</sequence>
<dbReference type="Proteomes" id="UP000822688">
    <property type="component" value="Chromosome 2"/>
</dbReference>
<organism evidence="1 2">
    <name type="scientific">Ceratodon purpureus</name>
    <name type="common">Fire moss</name>
    <name type="synonym">Dicranum purpureum</name>
    <dbReference type="NCBI Taxonomy" id="3225"/>
    <lineage>
        <taxon>Eukaryota</taxon>
        <taxon>Viridiplantae</taxon>
        <taxon>Streptophyta</taxon>
        <taxon>Embryophyta</taxon>
        <taxon>Bryophyta</taxon>
        <taxon>Bryophytina</taxon>
        <taxon>Bryopsida</taxon>
        <taxon>Dicranidae</taxon>
        <taxon>Pseudoditrichales</taxon>
        <taxon>Ditrichaceae</taxon>
        <taxon>Ceratodon</taxon>
    </lineage>
</organism>
<proteinExistence type="predicted"/>
<dbReference type="EMBL" id="CM026422">
    <property type="protein sequence ID" value="KAG0585874.1"/>
    <property type="molecule type" value="Genomic_DNA"/>
</dbReference>
<keyword evidence="2" id="KW-1185">Reference proteome</keyword>